<dbReference type="PANTHER" id="PTHR35339:SF4">
    <property type="entry name" value="LINALOOL DEHYDRATASE_ISOMERASE DOMAIN-CONTAINING PROTEIN"/>
    <property type="match status" value="1"/>
</dbReference>
<evidence type="ECO:0000256" key="8">
    <source>
        <dbReference type="SAM" id="Phobius"/>
    </source>
</evidence>
<keyword evidence="4 8" id="KW-0812">Transmembrane</keyword>
<dbReference type="InterPro" id="IPR003663">
    <property type="entry name" value="Sugar/inositol_transpt"/>
</dbReference>
<sequence>MAPNRPFCLGYNEVHPFSKVEIKDRSSVQELLRTVLDPLEPFFSPQKARVKCPGATAVRFDQTASEVEGICRPLWGLAALLAGGGDYEGKEWWFQGIKSGTDPENPEYWGYPQDNDQRMVEMCPLGWALAVVPEFWSSLTEKEKTNIETWLGNSINEKNMPNTNWLWFRVFANLGLKKNGGQFSQERLDSDIEHLDTFYRGGGWSNDGPEGIHQMDYYSSSFAIQLLQLLYAKLAGEEDPERAEEFKRRAQQVALDLIHYFDDEGRAIPYGRSVGYRFAMVSFWGALAHADVELPAPLTWGMVKGVVLRHLRWWQTQGDIWTSSGTLSIGYSYPNMYMAENYNSPGSPYWACLAFMCLAVPEDHPFWTSNEESATGVIPKVKALNQPGHIMSYLGGHCMLLSSGQACSYPMKGTHAKYGGFAYSSAYGYSVPPGLFSLEQYALASQLGLSDDGGEYWKTRRLCEYAGIEDREGTPILVSIWKPFPDVTIRTILIPSQENTPNWHLRVHHIKSGREVMTADGSFAISNVNSTNGRYLGPYDETKCEGTSPRIIGNYDLNTPDGWASGKLGAFAVSKGAVGIRALEPTEGRQAMLVNADPNSNLIESRSTIPTLQHTIKAGESVWINSAVSVTPPHVGENDLKGARFSTSCFDSKSGDKLNFKAYPLLFLAWSHSIPKALGYRHSATTKELSSDITAMGIAGILKKVIRNDAMKTDPEEIYNWRVFAIVAGSCFGGMLFGWDTGAIGGVLAMKATQERFNYTPEAKVTLDQNIVSTLQAGCFAACFFTSYFTEKYGRRWCLIGTGTITTIGVILQASSTANGSLPLMVNYGALLHLKAPTVYALPLALQALPAVLLITCMLLAPESPRWCARKDDWERAKSILINLRMLPEDHEYVQSEIQEMSAQLEAEKRLTGDASASTLWKELVTIPGNRKRAIISVLLMICQQMTGVNAVNYYAPQIFQSLGMTGTTVSLFATGVYGIVKVLGCAAFLIFCADSLGRRRSLLWTSAAQALTMYIIGIYGRVEPPVAGQGISAFGYVAIVCIYLWAALFQFGWGPCCWILVSEIPTARLRALNVAIGAATQWLFNFIIARTVLTMQKTMGPAGYGMFFMFGSFDLLMGIFVWFFVPETKGLSLEQMDELFGVGDLHSKLDAEGPEGARTPSIREEVADIKNSKH</sequence>
<reference evidence="11" key="2">
    <citation type="submission" date="2020-02" db="EMBL/GenBank/DDBJ databases">
        <title>Identification and distribution of gene clusters putatively required for synthesis of sphingolipid metabolism inhibitors in phylogenetically diverse species of the filamentous fungus Fusarium.</title>
        <authorList>
            <person name="Kim H.-S."/>
            <person name="Busman M."/>
            <person name="Brown D.W."/>
            <person name="Divon H."/>
            <person name="Uhlig S."/>
            <person name="Proctor R.H."/>
        </authorList>
    </citation>
    <scope>NUCLEOTIDE SEQUENCE</scope>
    <source>
        <strain evidence="11">NRRL 25174</strain>
    </source>
</reference>
<dbReference type="Pfam" id="PF20938">
    <property type="entry name" value="DUF2264_C"/>
    <property type="match status" value="1"/>
</dbReference>
<dbReference type="GO" id="GO:0022857">
    <property type="term" value="F:transmembrane transporter activity"/>
    <property type="evidence" value="ECO:0007669"/>
    <property type="project" value="InterPro"/>
</dbReference>
<keyword evidence="6 8" id="KW-0472">Membrane</keyword>
<dbReference type="PROSITE" id="PS00216">
    <property type="entry name" value="SUGAR_TRANSPORT_1"/>
    <property type="match status" value="1"/>
</dbReference>
<evidence type="ECO:0000256" key="5">
    <source>
        <dbReference type="ARBA" id="ARBA00022989"/>
    </source>
</evidence>
<dbReference type="Gene3D" id="1.20.1250.20">
    <property type="entry name" value="MFS general substrate transporter like domains"/>
    <property type="match status" value="2"/>
</dbReference>
<dbReference type="InterPro" id="IPR036259">
    <property type="entry name" value="MFS_trans_sf"/>
</dbReference>
<dbReference type="NCBIfam" id="TIGR00879">
    <property type="entry name" value="SP"/>
    <property type="match status" value="1"/>
</dbReference>
<feature type="region of interest" description="Disordered" evidence="7">
    <location>
        <begin position="1152"/>
        <end position="1175"/>
    </location>
</feature>
<reference evidence="11" key="1">
    <citation type="journal article" date="2017" name="Mycologia">
        <title>Fusarium algeriense, sp. nov., a novel toxigenic crown rot pathogen of durum wheat from Algeria is nested in the Fusarium burgessii species complex.</title>
        <authorList>
            <person name="Laraba I."/>
            <person name="Keddad A."/>
            <person name="Boureghda H."/>
            <person name="Abdallah N."/>
            <person name="Vaughan M.M."/>
            <person name="Proctor R.H."/>
            <person name="Busman M."/>
            <person name="O'Donnell K."/>
        </authorList>
    </citation>
    <scope>NUCLEOTIDE SEQUENCE</scope>
    <source>
        <strain evidence="11">NRRL 25174</strain>
    </source>
</reference>
<dbReference type="InterPro" id="IPR016624">
    <property type="entry name" value="UCP014753"/>
</dbReference>
<evidence type="ECO:0000256" key="7">
    <source>
        <dbReference type="SAM" id="MobiDB-lite"/>
    </source>
</evidence>
<evidence type="ECO:0000256" key="6">
    <source>
        <dbReference type="ARBA" id="ARBA00023136"/>
    </source>
</evidence>
<evidence type="ECO:0000256" key="4">
    <source>
        <dbReference type="ARBA" id="ARBA00022692"/>
    </source>
</evidence>
<accession>A0A9P5DU62</accession>
<dbReference type="InterPro" id="IPR005828">
    <property type="entry name" value="MFS_sugar_transport-like"/>
</dbReference>
<comment type="caution">
    <text evidence="11">The sequence shown here is derived from an EMBL/GenBank/DDBJ whole genome shotgun (WGS) entry which is preliminary data.</text>
</comment>
<protein>
    <recommendedName>
        <fullName evidence="13">Major facilitator superfamily (MFS) profile domain-containing protein</fullName>
    </recommendedName>
</protein>
<feature type="compositionally biased region" description="Basic and acidic residues" evidence="7">
    <location>
        <begin position="1162"/>
        <end position="1175"/>
    </location>
</feature>
<dbReference type="AlphaFoldDB" id="A0A9P5DU62"/>
<dbReference type="PRINTS" id="PR00171">
    <property type="entry name" value="SUGRTRNSPORT"/>
</dbReference>
<dbReference type="InterPro" id="IPR049237">
    <property type="entry name" value="DUF2264_C"/>
</dbReference>
<dbReference type="SUPFAM" id="SSF103473">
    <property type="entry name" value="MFS general substrate transporter"/>
    <property type="match status" value="1"/>
</dbReference>
<dbReference type="GO" id="GO:0016020">
    <property type="term" value="C:membrane"/>
    <property type="evidence" value="ECO:0007669"/>
    <property type="project" value="UniProtKB-SubCell"/>
</dbReference>
<comment type="subcellular location">
    <subcellularLocation>
        <location evidence="1">Membrane</location>
        <topology evidence="1">Multi-pass membrane protein</topology>
    </subcellularLocation>
</comment>
<proteinExistence type="inferred from homology"/>
<evidence type="ECO:0000259" key="9">
    <source>
        <dbReference type="Pfam" id="PF10022"/>
    </source>
</evidence>
<feature type="transmembrane region" description="Helical" evidence="8">
    <location>
        <begin position="797"/>
        <end position="818"/>
    </location>
</feature>
<feature type="transmembrane region" description="Helical" evidence="8">
    <location>
        <begin position="968"/>
        <end position="991"/>
    </location>
</feature>
<feature type="domain" description="DUF2264" evidence="9">
    <location>
        <begin position="24"/>
        <end position="373"/>
    </location>
</feature>
<organism evidence="11 12">
    <name type="scientific">Fusarium beomiforme</name>
    <dbReference type="NCBI Taxonomy" id="44412"/>
    <lineage>
        <taxon>Eukaryota</taxon>
        <taxon>Fungi</taxon>
        <taxon>Dikarya</taxon>
        <taxon>Ascomycota</taxon>
        <taxon>Pezizomycotina</taxon>
        <taxon>Sordariomycetes</taxon>
        <taxon>Hypocreomycetidae</taxon>
        <taxon>Hypocreales</taxon>
        <taxon>Nectriaceae</taxon>
        <taxon>Fusarium</taxon>
        <taxon>Fusarium burgessii species complex</taxon>
    </lineage>
</organism>
<feature type="transmembrane region" description="Helical" evidence="8">
    <location>
        <begin position="838"/>
        <end position="861"/>
    </location>
</feature>
<evidence type="ECO:0000313" key="12">
    <source>
        <dbReference type="Proteomes" id="UP000730481"/>
    </source>
</evidence>
<evidence type="ECO:0000313" key="11">
    <source>
        <dbReference type="EMBL" id="KAF4334498.1"/>
    </source>
</evidence>
<feature type="transmembrane region" description="Helical" evidence="8">
    <location>
        <begin position="934"/>
        <end position="956"/>
    </location>
</feature>
<name>A0A9P5DU62_9HYPO</name>
<dbReference type="Pfam" id="PF10022">
    <property type="entry name" value="DUF2264"/>
    <property type="match status" value="1"/>
</dbReference>
<dbReference type="Proteomes" id="UP000730481">
    <property type="component" value="Unassembled WGS sequence"/>
</dbReference>
<evidence type="ECO:0000256" key="2">
    <source>
        <dbReference type="ARBA" id="ARBA00010992"/>
    </source>
</evidence>
<feature type="transmembrane region" description="Helical" evidence="8">
    <location>
        <begin position="1003"/>
        <end position="1023"/>
    </location>
</feature>
<dbReference type="PANTHER" id="PTHR35339">
    <property type="entry name" value="LINALOOL DEHYDRATASE_ISOMERASE DOMAIN-CONTAINING PROTEIN"/>
    <property type="match status" value="1"/>
</dbReference>
<dbReference type="OrthoDB" id="5150166at2759"/>
<evidence type="ECO:0000256" key="1">
    <source>
        <dbReference type="ARBA" id="ARBA00004141"/>
    </source>
</evidence>
<dbReference type="EMBL" id="PVQB02000677">
    <property type="protein sequence ID" value="KAF4334498.1"/>
    <property type="molecule type" value="Genomic_DNA"/>
</dbReference>
<evidence type="ECO:0000256" key="3">
    <source>
        <dbReference type="ARBA" id="ARBA00022448"/>
    </source>
</evidence>
<dbReference type="InterPro" id="IPR049349">
    <property type="entry name" value="DUF2264_N"/>
</dbReference>
<evidence type="ECO:0008006" key="13">
    <source>
        <dbReference type="Google" id="ProtNLM"/>
    </source>
</evidence>
<feature type="transmembrane region" description="Helical" evidence="8">
    <location>
        <begin position="1035"/>
        <end position="1061"/>
    </location>
</feature>
<dbReference type="InterPro" id="IPR005829">
    <property type="entry name" value="Sugar_transporter_CS"/>
</dbReference>
<feature type="transmembrane region" description="Helical" evidence="8">
    <location>
        <begin position="1073"/>
        <end position="1093"/>
    </location>
</feature>
<keyword evidence="5 8" id="KW-1133">Transmembrane helix</keyword>
<keyword evidence="3" id="KW-0813">Transport</keyword>
<comment type="similarity">
    <text evidence="2">Belongs to the major facilitator superfamily. Sugar transporter (TC 2.A.1.1) family.</text>
</comment>
<feature type="domain" description="DUF2264" evidence="10">
    <location>
        <begin position="379"/>
        <end position="634"/>
    </location>
</feature>
<keyword evidence="12" id="KW-1185">Reference proteome</keyword>
<feature type="transmembrane region" description="Helical" evidence="8">
    <location>
        <begin position="1105"/>
        <end position="1126"/>
    </location>
</feature>
<gene>
    <name evidence="11" type="ORF">FBEOM_11677</name>
</gene>
<evidence type="ECO:0000259" key="10">
    <source>
        <dbReference type="Pfam" id="PF20938"/>
    </source>
</evidence>
<dbReference type="Pfam" id="PF00083">
    <property type="entry name" value="Sugar_tr"/>
    <property type="match status" value="2"/>
</dbReference>